<sequence length="89" mass="10206">MNIRLNGAPGTLLYDPSEMDRYPIKKKEEMVEGAICDLQFFERGYMGNADGTRQPFKNSRIAEISSSVSRKGNVKPFFHIWRFHCFAGT</sequence>
<name>A0A1G6MZE1_NIADE</name>
<evidence type="ECO:0000313" key="1">
    <source>
        <dbReference type="EMBL" id="SDC60912.1"/>
    </source>
</evidence>
<evidence type="ECO:0000313" key="2">
    <source>
        <dbReference type="Proteomes" id="UP000198757"/>
    </source>
</evidence>
<dbReference type="RefSeq" id="WP_143019683.1">
    <property type="nucleotide sequence ID" value="NZ_FMZO01000003.1"/>
</dbReference>
<dbReference type="EMBL" id="FMZO01000003">
    <property type="protein sequence ID" value="SDC60912.1"/>
    <property type="molecule type" value="Genomic_DNA"/>
</dbReference>
<proteinExistence type="predicted"/>
<keyword evidence="2" id="KW-1185">Reference proteome</keyword>
<organism evidence="1 2">
    <name type="scientific">Niabella drilacis (strain DSM 25811 / CCM 8410 / CCUG 62505 / LMG 26954 / E90)</name>
    <dbReference type="NCBI Taxonomy" id="1285928"/>
    <lineage>
        <taxon>Bacteria</taxon>
        <taxon>Pseudomonadati</taxon>
        <taxon>Bacteroidota</taxon>
        <taxon>Chitinophagia</taxon>
        <taxon>Chitinophagales</taxon>
        <taxon>Chitinophagaceae</taxon>
        <taxon>Niabella</taxon>
    </lineage>
</organism>
<accession>A0A1G6MZE1</accession>
<reference evidence="2" key="1">
    <citation type="submission" date="2016-10" db="EMBL/GenBank/DDBJ databases">
        <authorList>
            <person name="Varghese N."/>
            <person name="Submissions S."/>
        </authorList>
    </citation>
    <scope>NUCLEOTIDE SEQUENCE [LARGE SCALE GENOMIC DNA]</scope>
    <source>
        <strain evidence="2">DSM 25811 / CCM 8410 / LMG 26954 / E90</strain>
    </source>
</reference>
<dbReference type="AlphaFoldDB" id="A0A1G6MZE1"/>
<gene>
    <name evidence="1" type="ORF">SAMN04487894_10394</name>
</gene>
<dbReference type="STRING" id="1285928.SAMN04487894_10394"/>
<protein>
    <submittedName>
        <fullName evidence="1">Uncharacterized protein</fullName>
    </submittedName>
</protein>
<dbReference type="Proteomes" id="UP000198757">
    <property type="component" value="Unassembled WGS sequence"/>
</dbReference>